<accession>A0ABZ1A1F7</accession>
<proteinExistence type="predicted"/>
<name>A0ABZ1A1F7_9CAUD</name>
<gene>
    <name evidence="1" type="ORF">CPT_Premi_056</name>
</gene>
<dbReference type="Proteomes" id="UP001326433">
    <property type="component" value="Segment"/>
</dbReference>
<evidence type="ECO:0000313" key="2">
    <source>
        <dbReference type="Proteomes" id="UP001326433"/>
    </source>
</evidence>
<protein>
    <submittedName>
        <fullName evidence="1">Uncharacterized protein</fullName>
    </submittedName>
</protein>
<organism evidence="1 2">
    <name type="scientific">Proteus phage Premi</name>
    <dbReference type="NCBI Taxonomy" id="3097470"/>
    <lineage>
        <taxon>Viruses</taxon>
        <taxon>Duplodnaviria</taxon>
        <taxon>Heunggongvirae</taxon>
        <taxon>Uroviricota</taxon>
        <taxon>Caudoviricetes</taxon>
        <taxon>Autographivirales</taxon>
        <taxon>Autosignataviridae</taxon>
        <taxon>Molineuxvirinae</taxon>
        <taxon>Acadevirus</taxon>
        <taxon>Acadevirus premi</taxon>
    </lineage>
</organism>
<dbReference type="EMBL" id="OR798392">
    <property type="protein sequence ID" value="WQZ01196.1"/>
    <property type="molecule type" value="Genomic_DNA"/>
</dbReference>
<keyword evidence="2" id="KW-1185">Reference proteome</keyword>
<evidence type="ECO:0000313" key="1">
    <source>
        <dbReference type="EMBL" id="WQZ01196.1"/>
    </source>
</evidence>
<reference evidence="1 2" key="1">
    <citation type="submission" date="2024-01" db="EMBL/GenBank/DDBJ databases">
        <title>The Complete Genome Sequence of Proteus phage Premi.</title>
        <authorList>
            <person name="Valencia Toxqui G."/>
        </authorList>
    </citation>
    <scope>NUCLEOTIDE SEQUENCE [LARGE SCALE GENOMIC DNA]</scope>
</reference>
<sequence length="54" mass="6147">MFPLCILLFITLYCLLPASYLIASYKLACVLTKVTLSNTKYITKVTLCCLYVVY</sequence>